<reference evidence="2 3" key="2">
    <citation type="journal article" date="2010" name="Stand. Genomic Sci.">
        <title>Complete genome sequence of Sebaldella termitidis type strain (NCTC 11300).</title>
        <authorList>
            <person name="Harmon-Smith M."/>
            <person name="Celia L."/>
            <person name="Chertkov O."/>
            <person name="Lapidus A."/>
            <person name="Copeland A."/>
            <person name="Glavina Del Rio T."/>
            <person name="Nolan M."/>
            <person name="Lucas S."/>
            <person name="Tice H."/>
            <person name="Cheng J.F."/>
            <person name="Han C."/>
            <person name="Detter J.C."/>
            <person name="Bruce D."/>
            <person name="Goodwin L."/>
            <person name="Pitluck S."/>
            <person name="Pati A."/>
            <person name="Liolios K."/>
            <person name="Ivanova N."/>
            <person name="Mavromatis K."/>
            <person name="Mikhailova N."/>
            <person name="Chen A."/>
            <person name="Palaniappan K."/>
            <person name="Land M."/>
            <person name="Hauser L."/>
            <person name="Chang Y.J."/>
            <person name="Jeffries C.D."/>
            <person name="Brettin T."/>
            <person name="Goker M."/>
            <person name="Beck B."/>
            <person name="Bristow J."/>
            <person name="Eisen J.A."/>
            <person name="Markowitz V."/>
            <person name="Hugenholtz P."/>
            <person name="Kyrpides N.C."/>
            <person name="Klenk H.P."/>
            <person name="Chen F."/>
        </authorList>
    </citation>
    <scope>NUCLEOTIDE SEQUENCE [LARGE SCALE GENOMIC DNA]</scope>
    <source>
        <strain evidence="3">ATCC 33386 / NCTC 11300</strain>
    </source>
</reference>
<reference evidence="3" key="1">
    <citation type="submission" date="2009-09" db="EMBL/GenBank/DDBJ databases">
        <title>The complete chromosome of Sebaldella termitidis ATCC 33386.</title>
        <authorList>
            <consortium name="US DOE Joint Genome Institute (JGI-PGF)"/>
            <person name="Lucas S."/>
            <person name="Copeland A."/>
            <person name="Lapidus A."/>
            <person name="Glavina del Rio T."/>
            <person name="Dalin E."/>
            <person name="Tice H."/>
            <person name="Bruce D."/>
            <person name="Goodwin L."/>
            <person name="Pitluck S."/>
            <person name="Kyrpides N."/>
            <person name="Mavromatis K."/>
            <person name="Ivanova N."/>
            <person name="Mikhailova N."/>
            <person name="Sims D."/>
            <person name="Meincke L."/>
            <person name="Brettin T."/>
            <person name="Detter J.C."/>
            <person name="Han C."/>
            <person name="Larimer F."/>
            <person name="Land M."/>
            <person name="Hauser L."/>
            <person name="Markowitz V."/>
            <person name="Cheng J.F."/>
            <person name="Hugenholtz P."/>
            <person name="Woyke T."/>
            <person name="Wu D."/>
            <person name="Eisen J.A."/>
        </authorList>
    </citation>
    <scope>NUCLEOTIDE SEQUENCE [LARGE SCALE GENOMIC DNA]</scope>
    <source>
        <strain evidence="3">ATCC 33386 / NCTC 11300</strain>
    </source>
</reference>
<dbReference type="HOGENOM" id="CLU_145331_0_0_0"/>
<protein>
    <recommendedName>
        <fullName evidence="1">Pyridoxamine 5'-phosphate oxidase N-terminal domain-containing protein</fullName>
    </recommendedName>
</protein>
<feature type="domain" description="Pyridoxamine 5'-phosphate oxidase N-terminal" evidence="1">
    <location>
        <begin position="8"/>
        <end position="128"/>
    </location>
</feature>
<evidence type="ECO:0000313" key="3">
    <source>
        <dbReference type="Proteomes" id="UP000000845"/>
    </source>
</evidence>
<accession>D1AKI0</accession>
<sequence length="153" mass="18091">MIIDYQKLEQETVEMLENNKIWVLSTSFIDKITSRSMSIVHMGMDIYFQTNKKYTKYIQMTKNPNVTLCTGNISIEGTAQEIGSWKDEKNKDIMELYKSKHLSSYNRYGDLDGQVVFKITPKKVSYWKYSSADGEPYREIFYVDRKMAERIEF</sequence>
<dbReference type="Gene3D" id="2.30.110.10">
    <property type="entry name" value="Electron Transport, Fmn-binding Protein, Chain A"/>
    <property type="match status" value="1"/>
</dbReference>
<gene>
    <name evidence="2" type="ordered locus">Sterm_2242</name>
</gene>
<dbReference type="EMBL" id="CP001739">
    <property type="protein sequence ID" value="ACZ09096.1"/>
    <property type="molecule type" value="Genomic_DNA"/>
</dbReference>
<name>D1AKI0_SEBTE</name>
<evidence type="ECO:0000259" key="1">
    <source>
        <dbReference type="Pfam" id="PF01243"/>
    </source>
</evidence>
<dbReference type="KEGG" id="str:Sterm_2242"/>
<dbReference type="RefSeq" id="WP_012861690.1">
    <property type="nucleotide sequence ID" value="NC_013517.1"/>
</dbReference>
<dbReference type="STRING" id="526218.Sterm_2242"/>
<keyword evidence="3" id="KW-1185">Reference proteome</keyword>
<organism evidence="2 3">
    <name type="scientific">Sebaldella termitidis (strain ATCC 33386 / NCTC 11300)</name>
    <dbReference type="NCBI Taxonomy" id="526218"/>
    <lineage>
        <taxon>Bacteria</taxon>
        <taxon>Fusobacteriati</taxon>
        <taxon>Fusobacteriota</taxon>
        <taxon>Fusobacteriia</taxon>
        <taxon>Fusobacteriales</taxon>
        <taxon>Leptotrichiaceae</taxon>
        <taxon>Sebaldella</taxon>
    </lineage>
</organism>
<dbReference type="InterPro" id="IPR012349">
    <property type="entry name" value="Split_barrel_FMN-bd"/>
</dbReference>
<dbReference type="AlphaFoldDB" id="D1AKI0"/>
<dbReference type="eggNOG" id="COG3871">
    <property type="taxonomic scope" value="Bacteria"/>
</dbReference>
<dbReference type="Pfam" id="PF01243">
    <property type="entry name" value="PNPOx_N"/>
    <property type="match status" value="1"/>
</dbReference>
<dbReference type="InterPro" id="IPR011576">
    <property type="entry name" value="Pyridox_Oxase_N"/>
</dbReference>
<dbReference type="SUPFAM" id="SSF50475">
    <property type="entry name" value="FMN-binding split barrel"/>
    <property type="match status" value="1"/>
</dbReference>
<evidence type="ECO:0000313" key="2">
    <source>
        <dbReference type="EMBL" id="ACZ09096.1"/>
    </source>
</evidence>
<dbReference type="Proteomes" id="UP000000845">
    <property type="component" value="Chromosome"/>
</dbReference>
<proteinExistence type="predicted"/>